<protein>
    <submittedName>
        <fullName evidence="2">Uncharacterized protein</fullName>
    </submittedName>
</protein>
<accession>A0ABU6T1S6</accession>
<comment type="caution">
    <text evidence="2">The sequence shown here is derived from an EMBL/GenBank/DDBJ whole genome shotgun (WGS) entry which is preliminary data.</text>
</comment>
<reference evidence="2 3" key="1">
    <citation type="journal article" date="2023" name="Plants (Basel)">
        <title>Bridging the Gap: Combining Genomics and Transcriptomics Approaches to Understand Stylosanthes scabra, an Orphan Legume from the Brazilian Caatinga.</title>
        <authorList>
            <person name="Ferreira-Neto J.R.C."/>
            <person name="da Silva M.D."/>
            <person name="Binneck E."/>
            <person name="de Melo N.F."/>
            <person name="da Silva R.H."/>
            <person name="de Melo A.L.T.M."/>
            <person name="Pandolfi V."/>
            <person name="Bustamante F.O."/>
            <person name="Brasileiro-Vidal A.C."/>
            <person name="Benko-Iseppon A.M."/>
        </authorList>
    </citation>
    <scope>NUCLEOTIDE SEQUENCE [LARGE SCALE GENOMIC DNA]</scope>
    <source>
        <tissue evidence="2">Leaves</tissue>
    </source>
</reference>
<evidence type="ECO:0000313" key="3">
    <source>
        <dbReference type="Proteomes" id="UP001341840"/>
    </source>
</evidence>
<dbReference type="Proteomes" id="UP001341840">
    <property type="component" value="Unassembled WGS sequence"/>
</dbReference>
<keyword evidence="3" id="KW-1185">Reference proteome</keyword>
<proteinExistence type="predicted"/>
<feature type="region of interest" description="Disordered" evidence="1">
    <location>
        <begin position="1"/>
        <end position="54"/>
    </location>
</feature>
<feature type="non-terminal residue" evidence="2">
    <location>
        <position position="54"/>
    </location>
</feature>
<feature type="compositionally biased region" description="Basic and acidic residues" evidence="1">
    <location>
        <begin position="44"/>
        <end position="54"/>
    </location>
</feature>
<evidence type="ECO:0000313" key="2">
    <source>
        <dbReference type="EMBL" id="MED6142656.1"/>
    </source>
</evidence>
<feature type="compositionally biased region" description="Polar residues" evidence="1">
    <location>
        <begin position="10"/>
        <end position="24"/>
    </location>
</feature>
<name>A0ABU6T1S6_9FABA</name>
<gene>
    <name evidence="2" type="ORF">PIB30_115907</name>
</gene>
<organism evidence="2 3">
    <name type="scientific">Stylosanthes scabra</name>
    <dbReference type="NCBI Taxonomy" id="79078"/>
    <lineage>
        <taxon>Eukaryota</taxon>
        <taxon>Viridiplantae</taxon>
        <taxon>Streptophyta</taxon>
        <taxon>Embryophyta</taxon>
        <taxon>Tracheophyta</taxon>
        <taxon>Spermatophyta</taxon>
        <taxon>Magnoliopsida</taxon>
        <taxon>eudicotyledons</taxon>
        <taxon>Gunneridae</taxon>
        <taxon>Pentapetalae</taxon>
        <taxon>rosids</taxon>
        <taxon>fabids</taxon>
        <taxon>Fabales</taxon>
        <taxon>Fabaceae</taxon>
        <taxon>Papilionoideae</taxon>
        <taxon>50 kb inversion clade</taxon>
        <taxon>dalbergioids sensu lato</taxon>
        <taxon>Dalbergieae</taxon>
        <taxon>Pterocarpus clade</taxon>
        <taxon>Stylosanthes</taxon>
    </lineage>
</organism>
<evidence type="ECO:0000256" key="1">
    <source>
        <dbReference type="SAM" id="MobiDB-lite"/>
    </source>
</evidence>
<dbReference type="EMBL" id="JASCZI010074839">
    <property type="protein sequence ID" value="MED6142656.1"/>
    <property type="molecule type" value="Genomic_DNA"/>
</dbReference>
<sequence length="54" mass="6040">MHGCDGMPMTITNWRIHQGSSARNSPHDTSADIGMPARRNPSSDGRRHQDLPRE</sequence>